<feature type="transmembrane region" description="Helical" evidence="10">
    <location>
        <begin position="329"/>
        <end position="353"/>
    </location>
</feature>
<evidence type="ECO:0000256" key="8">
    <source>
        <dbReference type="ARBA" id="ARBA00023136"/>
    </source>
</evidence>
<evidence type="ECO:0000256" key="7">
    <source>
        <dbReference type="ARBA" id="ARBA00022989"/>
    </source>
</evidence>
<feature type="transmembrane region" description="Helical" evidence="10">
    <location>
        <begin position="251"/>
        <end position="272"/>
    </location>
</feature>
<evidence type="ECO:0000256" key="4">
    <source>
        <dbReference type="ARBA" id="ARBA00022597"/>
    </source>
</evidence>
<protein>
    <recommendedName>
        <fullName evidence="9">UDP-galactose transporter homolog 1</fullName>
    </recommendedName>
</protein>
<feature type="transmembrane region" description="Helical" evidence="10">
    <location>
        <begin position="127"/>
        <end position="146"/>
    </location>
</feature>
<accession>A0A9Q9EED0</accession>
<feature type="transmembrane region" description="Helical" evidence="10">
    <location>
        <begin position="359"/>
        <end position="378"/>
    </location>
</feature>
<keyword evidence="8 10" id="KW-0472">Membrane</keyword>
<evidence type="ECO:0000256" key="3">
    <source>
        <dbReference type="ARBA" id="ARBA00022448"/>
    </source>
</evidence>
<dbReference type="SUPFAM" id="SSF103481">
    <property type="entry name" value="Multidrug resistance efflux transporter EmrE"/>
    <property type="match status" value="2"/>
</dbReference>
<evidence type="ECO:0000256" key="5">
    <source>
        <dbReference type="ARBA" id="ARBA00022692"/>
    </source>
</evidence>
<name>A0A9Q9EED0_9PEZI</name>
<evidence type="ECO:0000313" key="11">
    <source>
        <dbReference type="EMBL" id="USW48661.1"/>
    </source>
</evidence>
<gene>
    <name evidence="11" type="ORF">Slin15195_G019800</name>
</gene>
<keyword evidence="12" id="KW-1185">Reference proteome</keyword>
<feature type="transmembrane region" description="Helical" evidence="10">
    <location>
        <begin position="303"/>
        <end position="322"/>
    </location>
</feature>
<keyword evidence="3" id="KW-0813">Transport</keyword>
<evidence type="ECO:0000313" key="12">
    <source>
        <dbReference type="Proteomes" id="UP001056384"/>
    </source>
</evidence>
<feature type="transmembrane region" description="Helical" evidence="10">
    <location>
        <begin position="183"/>
        <end position="201"/>
    </location>
</feature>
<keyword evidence="4" id="KW-0762">Sugar transport</keyword>
<evidence type="ECO:0000256" key="6">
    <source>
        <dbReference type="ARBA" id="ARBA00022824"/>
    </source>
</evidence>
<dbReference type="GO" id="GO:0000139">
    <property type="term" value="C:Golgi membrane"/>
    <property type="evidence" value="ECO:0007669"/>
    <property type="project" value="TreeGrafter"/>
</dbReference>
<dbReference type="PANTHER" id="PTHR10778">
    <property type="entry name" value="SOLUTE CARRIER FAMILY 35 MEMBER B"/>
    <property type="match status" value="1"/>
</dbReference>
<dbReference type="Proteomes" id="UP001056384">
    <property type="component" value="Chromosome 1"/>
</dbReference>
<proteinExistence type="inferred from homology"/>
<dbReference type="PANTHER" id="PTHR10778:SF10">
    <property type="entry name" value="SOLUTE CARRIER FAMILY 35 MEMBER B1"/>
    <property type="match status" value="1"/>
</dbReference>
<dbReference type="GO" id="GO:0005460">
    <property type="term" value="F:UDP-glucose transmembrane transporter activity"/>
    <property type="evidence" value="ECO:0007669"/>
    <property type="project" value="TreeGrafter"/>
</dbReference>
<keyword evidence="5 10" id="KW-0812">Transmembrane</keyword>
<evidence type="ECO:0000256" key="10">
    <source>
        <dbReference type="SAM" id="Phobius"/>
    </source>
</evidence>
<dbReference type="GO" id="GO:0005789">
    <property type="term" value="C:endoplasmic reticulum membrane"/>
    <property type="evidence" value="ECO:0007669"/>
    <property type="project" value="UniProtKB-SubCell"/>
</dbReference>
<keyword evidence="6" id="KW-0256">Endoplasmic reticulum</keyword>
<organism evidence="11 12">
    <name type="scientific">Septoria linicola</name>
    <dbReference type="NCBI Taxonomy" id="215465"/>
    <lineage>
        <taxon>Eukaryota</taxon>
        <taxon>Fungi</taxon>
        <taxon>Dikarya</taxon>
        <taxon>Ascomycota</taxon>
        <taxon>Pezizomycotina</taxon>
        <taxon>Dothideomycetes</taxon>
        <taxon>Dothideomycetidae</taxon>
        <taxon>Mycosphaerellales</taxon>
        <taxon>Mycosphaerellaceae</taxon>
        <taxon>Septoria</taxon>
    </lineage>
</organism>
<feature type="transmembrane region" description="Helical" evidence="10">
    <location>
        <begin position="47"/>
        <end position="67"/>
    </location>
</feature>
<dbReference type="Pfam" id="PF08449">
    <property type="entry name" value="UAA"/>
    <property type="match status" value="1"/>
</dbReference>
<feature type="transmembrane region" description="Helical" evidence="10">
    <location>
        <begin position="87"/>
        <end position="107"/>
    </location>
</feature>
<feature type="transmembrane region" description="Helical" evidence="10">
    <location>
        <begin position="152"/>
        <end position="171"/>
    </location>
</feature>
<dbReference type="InterPro" id="IPR013657">
    <property type="entry name" value="SCL35B1-4/HUT1"/>
</dbReference>
<comment type="subcellular location">
    <subcellularLocation>
        <location evidence="1">Endoplasmic reticulum membrane</location>
        <topology evidence="1">Multi-pass membrane protein</topology>
    </subcellularLocation>
</comment>
<reference evidence="11" key="1">
    <citation type="submission" date="2022-06" db="EMBL/GenBank/DDBJ databases">
        <title>Complete genome sequences of two strains of the flax pathogen Septoria linicola.</title>
        <authorList>
            <person name="Lapalu N."/>
            <person name="Simon A."/>
            <person name="Demenou B."/>
            <person name="Paumier D."/>
            <person name="Guillot M.-P."/>
            <person name="Gout L."/>
            <person name="Valade R."/>
        </authorList>
    </citation>
    <scope>NUCLEOTIDE SEQUENCE</scope>
    <source>
        <strain evidence="11">SE15195</strain>
    </source>
</reference>
<evidence type="ECO:0000256" key="2">
    <source>
        <dbReference type="ARBA" id="ARBA00010694"/>
    </source>
</evidence>
<comment type="similarity">
    <text evidence="2">Belongs to the nucleotide-sugar transporter family. SLC35B subfamily.</text>
</comment>
<evidence type="ECO:0000256" key="1">
    <source>
        <dbReference type="ARBA" id="ARBA00004477"/>
    </source>
</evidence>
<evidence type="ECO:0000256" key="9">
    <source>
        <dbReference type="ARBA" id="ARBA00041103"/>
    </source>
</evidence>
<dbReference type="AlphaFoldDB" id="A0A9Q9EED0"/>
<dbReference type="InterPro" id="IPR037185">
    <property type="entry name" value="EmrE-like"/>
</dbReference>
<keyword evidence="7 10" id="KW-1133">Transmembrane helix</keyword>
<sequence length="393" mass="42744">MSKSNGTVRRKQANGDLPDIVANSASITGKHDIALEKSRRTDDSPTLLDLLICIGGIYASFLTWGVLQERITTMNYGTETQREVFKYPVVMNTVQSTFAALFGYIFVSLTRKSPTDLPIIPNKNILWYLLLVALTSALSSPFGYSSLQYVDYITFILAKSCKLVPVMLLHVTLYGKRYPLQKYAVVALVTTGVALFTLSQSGGKKKKGADGNSAFGLALLGINLLLDGVTNATQDSINAKFSPYTGQQMMCALNVMSTFVQSAYLVLFPFLAQSGLGAIVGQDLFKGAGELSQALAFIQRHPAVGWDILGFAITGALGQVFIFRTLSKFGSLVLVGVTVTRKMLTMIISVVWFGHALSGMQWLSVALVFLGIGLEAYLSKVEKERKLLQKKSA</sequence>
<dbReference type="GO" id="GO:0005459">
    <property type="term" value="F:UDP-galactose transmembrane transporter activity"/>
    <property type="evidence" value="ECO:0007669"/>
    <property type="project" value="TreeGrafter"/>
</dbReference>
<dbReference type="EMBL" id="CP099418">
    <property type="protein sequence ID" value="USW48661.1"/>
    <property type="molecule type" value="Genomic_DNA"/>
</dbReference>